<keyword evidence="1" id="KW-0812">Transmembrane</keyword>
<proteinExistence type="predicted"/>
<reference evidence="2" key="1">
    <citation type="submission" date="2016-05" db="EMBL/GenBank/DDBJ databases">
        <authorList>
            <person name="Lavstsen T."/>
            <person name="Jespersen J.S."/>
        </authorList>
    </citation>
    <scope>NUCLEOTIDE SEQUENCE</scope>
    <source>
        <tissue evidence="2">Brain</tissue>
    </source>
</reference>
<reference evidence="2" key="2">
    <citation type="submission" date="2016-06" db="EMBL/GenBank/DDBJ databases">
        <title>The genome of a short-lived fish provides insights into sex chromosome evolution and the genetic control of aging.</title>
        <authorList>
            <person name="Reichwald K."/>
            <person name="Felder M."/>
            <person name="Petzold A."/>
            <person name="Koch P."/>
            <person name="Groth M."/>
            <person name="Platzer M."/>
        </authorList>
    </citation>
    <scope>NUCLEOTIDE SEQUENCE</scope>
    <source>
        <tissue evidence="2">Brain</tissue>
    </source>
</reference>
<feature type="transmembrane region" description="Helical" evidence="1">
    <location>
        <begin position="20"/>
        <end position="40"/>
    </location>
</feature>
<evidence type="ECO:0000313" key="2">
    <source>
        <dbReference type="EMBL" id="SBP03131.1"/>
    </source>
</evidence>
<dbReference type="EMBL" id="HADW01001731">
    <property type="protein sequence ID" value="SBP03131.1"/>
    <property type="molecule type" value="Transcribed_RNA"/>
</dbReference>
<feature type="non-terminal residue" evidence="2">
    <location>
        <position position="57"/>
    </location>
</feature>
<sequence>GPPNPTDTYKDLQGQPAELTQFVFAFFSQAVIFWGPLASLGPKPLPAFLHWACLPGK</sequence>
<gene>
    <name evidence="2" type="primary">CU634009.1</name>
</gene>
<keyword evidence="1" id="KW-1133">Transmembrane helix</keyword>
<organism evidence="2">
    <name type="scientific">Iconisemion striatum</name>
    <dbReference type="NCBI Taxonomy" id="60296"/>
    <lineage>
        <taxon>Eukaryota</taxon>
        <taxon>Metazoa</taxon>
        <taxon>Chordata</taxon>
        <taxon>Craniata</taxon>
        <taxon>Vertebrata</taxon>
        <taxon>Euteleostomi</taxon>
        <taxon>Actinopterygii</taxon>
        <taxon>Neopterygii</taxon>
        <taxon>Teleostei</taxon>
        <taxon>Neoteleostei</taxon>
        <taxon>Acanthomorphata</taxon>
        <taxon>Ovalentaria</taxon>
        <taxon>Atherinomorphae</taxon>
        <taxon>Cyprinodontiformes</taxon>
        <taxon>Nothobranchiidae</taxon>
        <taxon>Iconisemion</taxon>
    </lineage>
</organism>
<name>A0A1A7WC80_9TELE</name>
<feature type="non-terminal residue" evidence="2">
    <location>
        <position position="1"/>
    </location>
</feature>
<dbReference type="AlphaFoldDB" id="A0A1A7WC80"/>
<accession>A0A1A7WC80</accession>
<protein>
    <submittedName>
        <fullName evidence="2">Papilin, proteoglycan-like sulfated glycoprotein</fullName>
    </submittedName>
</protein>
<keyword evidence="1" id="KW-0472">Membrane</keyword>
<evidence type="ECO:0000256" key="1">
    <source>
        <dbReference type="SAM" id="Phobius"/>
    </source>
</evidence>